<dbReference type="KEGG" id="mfc:BRM9_0406"/>
<dbReference type="GO" id="GO:0006412">
    <property type="term" value="P:translation"/>
    <property type="evidence" value="ECO:0007669"/>
    <property type="project" value="UniProtKB-UniRule"/>
</dbReference>
<reference evidence="12" key="3">
    <citation type="submission" date="2020-10" db="EMBL/GenBank/DDBJ databases">
        <title>Dehalococcoides mccartyi of a TCE/Cr reducing biochatode.</title>
        <authorList>
            <person name="Matturro B."/>
        </authorList>
    </citation>
    <scope>NUCLEOTIDE SEQUENCE</scope>
    <source>
        <strain evidence="12">Bin2</strain>
    </source>
</reference>
<dbReference type="GO" id="GO:1990904">
    <property type="term" value="C:ribonucleoprotein complex"/>
    <property type="evidence" value="ECO:0007669"/>
    <property type="project" value="UniProtKB-KW"/>
</dbReference>
<dbReference type="KEGG" id="mfi:DSM1535_0333"/>
<dbReference type="EMBL" id="LN515531">
    <property type="protein sequence ID" value="CEA12696.1"/>
    <property type="molecule type" value="Genomic_DNA"/>
</dbReference>
<dbReference type="PROSITE" id="PS00939">
    <property type="entry name" value="RIBOSOMAL_L1E"/>
    <property type="match status" value="1"/>
</dbReference>
<dbReference type="HAMAP" id="MF_01328_A">
    <property type="entry name" value="Ribosomal_uL4_A"/>
    <property type="match status" value="1"/>
</dbReference>
<dbReference type="GO" id="GO:0019843">
    <property type="term" value="F:rRNA binding"/>
    <property type="evidence" value="ECO:0007669"/>
    <property type="project" value="UniProtKB-UniRule"/>
</dbReference>
<dbReference type="EMBL" id="LN734822">
    <property type="protein sequence ID" value="CEL25078.1"/>
    <property type="molecule type" value="Genomic_DNA"/>
</dbReference>
<dbReference type="InterPro" id="IPR013000">
    <property type="entry name" value="Ribosomal_uL4_euk/arc_CS"/>
</dbReference>
<dbReference type="Pfam" id="PF00573">
    <property type="entry name" value="Ribosomal_L4"/>
    <property type="match status" value="1"/>
</dbReference>
<keyword evidence="14" id="KW-1185">Reference proteome</keyword>
<comment type="function">
    <text evidence="7">One of the primary rRNA binding proteins, this protein initially binds near the 5'-end of the 23S rRNA. It is important during the early stages of 50S assembly. It makes multiple contacts with different domains of the 23S rRNA in the assembled 50S subunit and ribosome.</text>
</comment>
<evidence type="ECO:0000313" key="12">
    <source>
        <dbReference type="EMBL" id="MBF4474428.1"/>
    </source>
</evidence>
<protein>
    <recommendedName>
        <fullName evidence="7">Large ribosomal subunit protein uL4</fullName>
    </recommendedName>
</protein>
<evidence type="ECO:0000256" key="6">
    <source>
        <dbReference type="ARBA" id="ARBA00023274"/>
    </source>
</evidence>
<dbReference type="Proteomes" id="UP000062768">
    <property type="component" value="Chromosome I"/>
</dbReference>
<organism evidence="9 13">
    <name type="scientific">Methanobacterium formicicum</name>
    <dbReference type="NCBI Taxonomy" id="2162"/>
    <lineage>
        <taxon>Archaea</taxon>
        <taxon>Methanobacteriati</taxon>
        <taxon>Methanobacteriota</taxon>
        <taxon>Methanomada group</taxon>
        <taxon>Methanobacteria</taxon>
        <taxon>Methanobacteriales</taxon>
        <taxon>Methanobacteriaceae</taxon>
        <taxon>Methanobacterium</taxon>
    </lineage>
</organism>
<evidence type="ECO:0000256" key="8">
    <source>
        <dbReference type="SAM" id="MobiDB-lite"/>
    </source>
</evidence>
<dbReference type="InterPro" id="IPR019970">
    <property type="entry name" value="Ribosomall_uL4-arc"/>
</dbReference>
<dbReference type="Proteomes" id="UP000606900">
    <property type="component" value="Unassembled WGS sequence"/>
</dbReference>
<evidence type="ECO:0000313" key="11">
    <source>
        <dbReference type="EMBL" id="CEL25078.1"/>
    </source>
</evidence>
<keyword evidence="6 7" id="KW-0687">Ribonucleoprotein</keyword>
<evidence type="ECO:0000256" key="4">
    <source>
        <dbReference type="ARBA" id="ARBA00022884"/>
    </source>
</evidence>
<dbReference type="InterPro" id="IPR023574">
    <property type="entry name" value="Ribosomal_uL4_dom_sf"/>
</dbReference>
<dbReference type="STRING" id="2162.BRM9_0406"/>
<gene>
    <name evidence="9" type="primary">rpl4p</name>
    <name evidence="7" type="synonym">rpl4</name>
    <name evidence="9" type="ORF">BRM9_0406</name>
    <name evidence="10" type="ORF">DSM1535_0333</name>
    <name evidence="12" type="ORF">ISP06_03005</name>
    <name evidence="11" type="ORF">MB9_1442</name>
</gene>
<evidence type="ECO:0000313" key="10">
    <source>
        <dbReference type="EMBL" id="CEA12696.1"/>
    </source>
</evidence>
<evidence type="ECO:0000256" key="7">
    <source>
        <dbReference type="HAMAP-Rule" id="MF_01328"/>
    </source>
</evidence>
<reference evidence="9" key="1">
    <citation type="submission" date="2013-12" db="EMBL/GenBank/DDBJ databases">
        <title>The complete genome sequence of Methanobacterium sp. BRM9.</title>
        <authorList>
            <consortium name="Pastoral Greenhouse Gas Research Consortium"/>
            <person name="Kelly W.J."/>
            <person name="Leahy S.C."/>
            <person name="Perry R."/>
            <person name="Li D."/>
            <person name="Altermann E."/>
            <person name="Lambie S.C."/>
            <person name="Attwood G.T."/>
        </authorList>
    </citation>
    <scope>NUCLEOTIDE SEQUENCE [LARGE SCALE GENOMIC DNA]</scope>
    <source>
        <strain evidence="9">BRM9</strain>
    </source>
</reference>
<dbReference type="InterPro" id="IPR002136">
    <property type="entry name" value="Ribosomal_uL4"/>
</dbReference>
<dbReference type="PATRIC" id="fig|2162.10.peg.1506"/>
<dbReference type="Proteomes" id="UP000029661">
    <property type="component" value="Chromosome"/>
</dbReference>
<dbReference type="InterPro" id="IPR045240">
    <property type="entry name" value="Ribosomal_uL4_euk/arch"/>
</dbReference>
<dbReference type="RefSeq" id="WP_048072005.1">
    <property type="nucleotide sequence ID" value="NZ_CALCVY010000102.1"/>
</dbReference>
<dbReference type="NCBIfam" id="TIGR03672">
    <property type="entry name" value="rpl4p_arch"/>
    <property type="match status" value="1"/>
</dbReference>
<dbReference type="EMBL" id="JADIIL010000013">
    <property type="protein sequence ID" value="MBF4474428.1"/>
    <property type="molecule type" value="Genomic_DNA"/>
</dbReference>
<comment type="subunit">
    <text evidence="2 7">Part of the 50S ribosomal subunit.</text>
</comment>
<keyword evidence="5 7" id="KW-0689">Ribosomal protein</keyword>
<evidence type="ECO:0000256" key="2">
    <source>
        <dbReference type="ARBA" id="ARBA00011838"/>
    </source>
</evidence>
<dbReference type="FunFam" id="3.40.1370.10:FF:000011">
    <property type="entry name" value="50S ribosomal protein L4"/>
    <property type="match status" value="1"/>
</dbReference>
<sequence>MNKIKVYSLEGKVTGEMELPEIFSEEFRPDLIKRAVLSAQSARIQPWGTDPMAGKRTTAESFGAGRGAAMVPRVKGSRHPAGSKGAFVPQATGGRKAHPPRTTRIIHEKINKKERKLAIRSAIAATTNPELVEARGHCIENIPQIPFVVDDELCSVKKTSETREIFKNLGVMDDLVRAKNGRRIRAGRGKTRGRKYKTPKGPLVVVAEDKGISLGARNHPGVDVVVVDNLNAELLAPGTHPGRLTIYTKSAIEKLGDLFQNR</sequence>
<name>A0A089ZGG9_METFO</name>
<keyword evidence="3 7" id="KW-0699">rRNA-binding</keyword>
<feature type="region of interest" description="Disordered" evidence="8">
    <location>
        <begin position="73"/>
        <end position="100"/>
    </location>
</feature>
<dbReference type="GO" id="GO:0005840">
    <property type="term" value="C:ribosome"/>
    <property type="evidence" value="ECO:0007669"/>
    <property type="project" value="UniProtKB-KW"/>
</dbReference>
<dbReference type="PANTHER" id="PTHR19431">
    <property type="entry name" value="60S RIBOSOMAL PROTEIN L4"/>
    <property type="match status" value="1"/>
</dbReference>
<reference evidence="11" key="2">
    <citation type="submission" date="2014-09" db="EMBL/GenBank/DDBJ databases">
        <authorList>
            <person name="Bishop-Lilly K.A."/>
            <person name="Broomall S.M."/>
            <person name="Chain P.S."/>
            <person name="Chertkov O."/>
            <person name="Coyne S.R."/>
            <person name="Daligault H.E."/>
            <person name="Davenport K.W."/>
            <person name="Erkkila T."/>
            <person name="Frey K.G."/>
            <person name="Gibbons H.S."/>
            <person name="Gu W."/>
            <person name="Jaissle J."/>
            <person name="Johnson S.L."/>
            <person name="Koroleva G.I."/>
            <person name="Ladner J.T."/>
            <person name="Lo C.-C."/>
            <person name="Minogue T.D."/>
            <person name="Munk C."/>
            <person name="Palacios G.F."/>
            <person name="Redden C.L."/>
            <person name="Rosenzweig C.N."/>
            <person name="Scholz M.B."/>
            <person name="Teshima H."/>
            <person name="Xu Y."/>
        </authorList>
    </citation>
    <scope>NUCLEOTIDE SEQUENCE</scope>
    <source>
        <strain evidence="11">Mb9</strain>
    </source>
</reference>
<dbReference type="GO" id="GO:0003735">
    <property type="term" value="F:structural constituent of ribosome"/>
    <property type="evidence" value="ECO:0007669"/>
    <property type="project" value="InterPro"/>
</dbReference>
<accession>A0A089ZGG9</accession>
<comment type="function">
    <text evidence="7">Forms part of the polypeptide exit tunnel.</text>
</comment>
<keyword evidence="4 7" id="KW-0694">RNA-binding</keyword>
<dbReference type="SUPFAM" id="SSF52166">
    <property type="entry name" value="Ribosomal protein L4"/>
    <property type="match status" value="1"/>
</dbReference>
<evidence type="ECO:0000256" key="5">
    <source>
        <dbReference type="ARBA" id="ARBA00022980"/>
    </source>
</evidence>
<dbReference type="AlphaFoldDB" id="A0A089ZGG9"/>
<dbReference type="GeneID" id="82848674"/>
<dbReference type="OrthoDB" id="10737at2157"/>
<evidence type="ECO:0000313" key="9">
    <source>
        <dbReference type="EMBL" id="AIS31233.1"/>
    </source>
</evidence>
<dbReference type="Gene3D" id="3.40.1370.10">
    <property type="match status" value="1"/>
</dbReference>
<evidence type="ECO:0000313" key="14">
    <source>
        <dbReference type="Proteomes" id="UP000062768"/>
    </source>
</evidence>
<dbReference type="EMBL" id="CP006933">
    <property type="protein sequence ID" value="AIS31233.1"/>
    <property type="molecule type" value="Genomic_DNA"/>
</dbReference>
<proteinExistence type="inferred from homology"/>
<evidence type="ECO:0000313" key="13">
    <source>
        <dbReference type="Proteomes" id="UP000029661"/>
    </source>
</evidence>
<comment type="similarity">
    <text evidence="1 7">Belongs to the universal ribosomal protein uL4 family.</text>
</comment>
<evidence type="ECO:0000256" key="1">
    <source>
        <dbReference type="ARBA" id="ARBA00010528"/>
    </source>
</evidence>
<evidence type="ECO:0000256" key="3">
    <source>
        <dbReference type="ARBA" id="ARBA00022730"/>
    </source>
</evidence>